<proteinExistence type="inferred from homology"/>
<dbReference type="PANTHER" id="PTHR13018">
    <property type="entry name" value="PROBABLE MEMBRANE PROTEIN DUF221-RELATED"/>
    <property type="match status" value="1"/>
</dbReference>
<evidence type="ECO:0000259" key="14">
    <source>
        <dbReference type="Pfam" id="PF14703"/>
    </source>
</evidence>
<evidence type="ECO:0000256" key="9">
    <source>
        <dbReference type="ARBA" id="ARBA00023303"/>
    </source>
</evidence>
<feature type="coiled-coil region" evidence="10">
    <location>
        <begin position="230"/>
        <end position="301"/>
    </location>
</feature>
<evidence type="ECO:0000256" key="5">
    <source>
        <dbReference type="ARBA" id="ARBA00022837"/>
    </source>
</evidence>
<dbReference type="GO" id="GO:0005227">
    <property type="term" value="F:calcium-activated cation channel activity"/>
    <property type="evidence" value="ECO:0007669"/>
    <property type="project" value="InterPro"/>
</dbReference>
<evidence type="ECO:0000256" key="8">
    <source>
        <dbReference type="ARBA" id="ARBA00023136"/>
    </source>
</evidence>
<sequence>MNPESLVASAAINIGLALVLLSLFSILKKQPSNADVYYARRLSKNHLLNFDSYFTLRRYLPTVSWISRAFRVTEDEIIDAAGLDALVVIRFFKFGIKFFVVCSVVGLLILLPTNYDGQERPSRTNHSMDSFAISNIKSGSNRLWVHFSCLCFVSLYGLYLLYKEYKVILALRIQQLRRVRHRPEQFTVLVREIPFCVEHKARACCVDHFFLKHLPFTYHSYQILYDGKDLEELLRQAKVIAKNIEDLSQGGAGVEKHKREASLLDQSEKDVAKLSLQQEKLEELRLKIQQLQCEHMLKEKELPVAFVTFKSRLDAALVSQSQQHSHPLIWITEMAPEPRDVSWRNLTIPYRILPLCNLVVVLAAAFLTLFFAIPVTAVQGIAKFEKLKKWFPPAMAVQLIPGLRSIVTGYLPSFILNGFIYLVPFAILGMAKLAGCSSKSKEEIKACNMVFYFLVGNVFFLSLISGSLLDEIGEYLSHPRNIPAHLASAVSAQADFFVTYILTNGLLGFSLEILQPGLLSWKAIKSCCRYGRGKEKDPFLFSLPYYRVIPLVALSVLIGMVYAIVAPLLLPFLVGYFCLGYAVYINQIEDVYDTVYETCGQYWPYIHHHILVAVILMQITMIGLFGLKAKPAASISTIPLLILTVLFNEYCKIRFLPTFYNYSIQNAKENDDLDEKNNHLEINIENASSAYCPPCLQPWNFMESVSSSTDPLVSSQDLKINDLSP</sequence>
<evidence type="ECO:0000256" key="4">
    <source>
        <dbReference type="ARBA" id="ARBA00022692"/>
    </source>
</evidence>
<dbReference type="GO" id="GO:0005886">
    <property type="term" value="C:plasma membrane"/>
    <property type="evidence" value="ECO:0007669"/>
    <property type="project" value="TreeGrafter"/>
</dbReference>
<keyword evidence="15" id="KW-1185">Reference proteome</keyword>
<accession>A0A6P6G4Y1</accession>
<feature type="transmembrane region" description="Helical" evidence="11">
    <location>
        <begin position="497"/>
        <end position="519"/>
    </location>
</feature>
<dbReference type="InterPro" id="IPR003864">
    <property type="entry name" value="CSC1/OSCA1-like_7TM"/>
</dbReference>
<feature type="domain" description="CSC1/OSCA1-like N-terminal transmembrane" evidence="13">
    <location>
        <begin position="6"/>
        <end position="164"/>
    </location>
</feature>
<feature type="transmembrane region" description="Helical" evidence="11">
    <location>
        <begin position="352"/>
        <end position="382"/>
    </location>
</feature>
<evidence type="ECO:0000259" key="13">
    <source>
        <dbReference type="Pfam" id="PF13967"/>
    </source>
</evidence>
<keyword evidence="5" id="KW-0106">Calcium</keyword>
<keyword evidence="8 11" id="KW-0472">Membrane</keyword>
<reference evidence="16" key="2">
    <citation type="submission" date="2025-08" db="UniProtKB">
        <authorList>
            <consortium name="RefSeq"/>
        </authorList>
    </citation>
    <scope>IDENTIFICATION</scope>
    <source>
        <tissue evidence="16">Seedling</tissue>
    </source>
</reference>
<gene>
    <name evidence="16" type="primary">LOC107417900</name>
</gene>
<dbReference type="FunCoup" id="A0A6P6G4Y1">
    <property type="interactions" value="383"/>
</dbReference>
<keyword evidence="3" id="KW-0813">Transport</keyword>
<feature type="transmembrane region" description="Helical" evidence="11">
    <location>
        <begin position="6"/>
        <end position="27"/>
    </location>
</feature>
<protein>
    <submittedName>
        <fullName evidence="16">CSC1-like protein At3g54510 isoform X1</fullName>
    </submittedName>
</protein>
<name>A0A6P6G4Y1_ZIZJJ</name>
<dbReference type="AlphaFoldDB" id="A0A6P6G4Y1"/>
<feature type="domain" description="CSC1/OSCA1-like cytosolic" evidence="14">
    <location>
        <begin position="185"/>
        <end position="345"/>
    </location>
</feature>
<keyword evidence="9" id="KW-0407">Ion channel</keyword>
<dbReference type="Proteomes" id="UP001652623">
    <property type="component" value="Chromosome 2"/>
</dbReference>
<keyword evidence="7" id="KW-0406">Ion transport</keyword>
<dbReference type="GeneID" id="107417900"/>
<feature type="transmembrane region" description="Helical" evidence="11">
    <location>
        <begin position="605"/>
        <end position="626"/>
    </location>
</feature>
<comment type="similarity">
    <text evidence="2">Belongs to the CSC1 (TC 1.A.17) family.</text>
</comment>
<comment type="subcellular location">
    <subcellularLocation>
        <location evidence="1">Membrane</location>
        <topology evidence="1">Multi-pass membrane protein</topology>
    </subcellularLocation>
</comment>
<dbReference type="InterPro" id="IPR045122">
    <property type="entry name" value="Csc1-like"/>
</dbReference>
<feature type="transmembrane region" description="Helical" evidence="11">
    <location>
        <begin position="143"/>
        <end position="162"/>
    </location>
</feature>
<evidence type="ECO:0000256" key="6">
    <source>
        <dbReference type="ARBA" id="ARBA00022989"/>
    </source>
</evidence>
<dbReference type="Pfam" id="PF14703">
    <property type="entry name" value="PHM7_cyt"/>
    <property type="match status" value="1"/>
</dbReference>
<evidence type="ECO:0000256" key="2">
    <source>
        <dbReference type="ARBA" id="ARBA00007779"/>
    </source>
</evidence>
<evidence type="ECO:0000256" key="11">
    <source>
        <dbReference type="SAM" id="Phobius"/>
    </source>
</evidence>
<feature type="transmembrane region" description="Helical" evidence="11">
    <location>
        <begin position="94"/>
        <end position="115"/>
    </location>
</feature>
<dbReference type="RefSeq" id="XP_024929244.3">
    <property type="nucleotide sequence ID" value="XM_025073476.3"/>
</dbReference>
<dbReference type="InterPro" id="IPR027815">
    <property type="entry name" value="CSC1/OSCA1-like_cyt"/>
</dbReference>
<dbReference type="InterPro" id="IPR032880">
    <property type="entry name" value="CSC1/OSCA1-like_N"/>
</dbReference>
<evidence type="ECO:0000313" key="15">
    <source>
        <dbReference type="Proteomes" id="UP001652623"/>
    </source>
</evidence>
<feature type="transmembrane region" description="Helical" evidence="11">
    <location>
        <begin position="402"/>
        <end position="428"/>
    </location>
</feature>
<dbReference type="PANTHER" id="PTHR13018:SF141">
    <property type="entry name" value="OS01G0950900 PROTEIN"/>
    <property type="match status" value="1"/>
</dbReference>
<feature type="transmembrane region" description="Helical" evidence="11">
    <location>
        <begin position="632"/>
        <end position="651"/>
    </location>
</feature>
<dbReference type="Pfam" id="PF02714">
    <property type="entry name" value="RSN1_7TM"/>
    <property type="match status" value="1"/>
</dbReference>
<evidence type="ECO:0000256" key="10">
    <source>
        <dbReference type="SAM" id="Coils"/>
    </source>
</evidence>
<keyword evidence="4 11" id="KW-0812">Transmembrane</keyword>
<feature type="transmembrane region" description="Helical" evidence="11">
    <location>
        <begin position="539"/>
        <end position="558"/>
    </location>
</feature>
<feature type="transmembrane region" description="Helical" evidence="11">
    <location>
        <begin position="449"/>
        <end position="469"/>
    </location>
</feature>
<evidence type="ECO:0000313" key="16">
    <source>
        <dbReference type="RefSeq" id="XP_024929244.3"/>
    </source>
</evidence>
<organism evidence="15 16">
    <name type="scientific">Ziziphus jujuba</name>
    <name type="common">Chinese jujube</name>
    <name type="synonym">Ziziphus sativa</name>
    <dbReference type="NCBI Taxonomy" id="326968"/>
    <lineage>
        <taxon>Eukaryota</taxon>
        <taxon>Viridiplantae</taxon>
        <taxon>Streptophyta</taxon>
        <taxon>Embryophyta</taxon>
        <taxon>Tracheophyta</taxon>
        <taxon>Spermatophyta</taxon>
        <taxon>Magnoliopsida</taxon>
        <taxon>eudicotyledons</taxon>
        <taxon>Gunneridae</taxon>
        <taxon>Pentapetalae</taxon>
        <taxon>rosids</taxon>
        <taxon>fabids</taxon>
        <taxon>Rosales</taxon>
        <taxon>Rhamnaceae</taxon>
        <taxon>Paliureae</taxon>
        <taxon>Ziziphus</taxon>
    </lineage>
</organism>
<keyword evidence="6 11" id="KW-1133">Transmembrane helix</keyword>
<evidence type="ECO:0000256" key="1">
    <source>
        <dbReference type="ARBA" id="ARBA00004141"/>
    </source>
</evidence>
<dbReference type="InParanoid" id="A0A6P6G4Y1"/>
<dbReference type="Pfam" id="PF13967">
    <property type="entry name" value="RSN1_TM"/>
    <property type="match status" value="1"/>
</dbReference>
<reference evidence="15" key="1">
    <citation type="submission" date="2025-05" db="UniProtKB">
        <authorList>
            <consortium name="RefSeq"/>
        </authorList>
    </citation>
    <scope>NUCLEOTIDE SEQUENCE [LARGE SCALE GENOMIC DNA]</scope>
</reference>
<keyword evidence="10" id="KW-0175">Coiled coil</keyword>
<feature type="transmembrane region" description="Helical" evidence="11">
    <location>
        <begin position="564"/>
        <end position="584"/>
    </location>
</feature>
<evidence type="ECO:0000256" key="3">
    <source>
        <dbReference type="ARBA" id="ARBA00022448"/>
    </source>
</evidence>
<evidence type="ECO:0000259" key="12">
    <source>
        <dbReference type="Pfam" id="PF02714"/>
    </source>
</evidence>
<dbReference type="KEGG" id="zju:107417900"/>
<evidence type="ECO:0000256" key="7">
    <source>
        <dbReference type="ARBA" id="ARBA00023065"/>
    </source>
</evidence>
<feature type="domain" description="CSC1/OSCA1-like 7TM region" evidence="12">
    <location>
        <begin position="358"/>
        <end position="625"/>
    </location>
</feature>